<accession>A0A6V8MS72</accession>
<dbReference type="Pfam" id="PF07963">
    <property type="entry name" value="N_methyl"/>
    <property type="match status" value="1"/>
</dbReference>
<dbReference type="RefSeq" id="WP_183345507.1">
    <property type="nucleotide sequence ID" value="NZ_BLXY01000001.1"/>
</dbReference>
<keyword evidence="3 6" id="KW-0812">Transmembrane</keyword>
<dbReference type="AlphaFoldDB" id="A0A6V8MS72"/>
<dbReference type="Gene3D" id="3.30.700.10">
    <property type="entry name" value="Glycoprotein, Type 4 Pilin"/>
    <property type="match status" value="1"/>
</dbReference>
<dbReference type="PROSITE" id="PS00409">
    <property type="entry name" value="PROKAR_NTER_METHYL"/>
    <property type="match status" value="1"/>
</dbReference>
<evidence type="ECO:0000313" key="7">
    <source>
        <dbReference type="EMBL" id="GFO62975.1"/>
    </source>
</evidence>
<dbReference type="EMBL" id="BLXY01000001">
    <property type="protein sequence ID" value="GFO62975.1"/>
    <property type="molecule type" value="Genomic_DNA"/>
</dbReference>
<gene>
    <name evidence="7" type="primary">gspH</name>
    <name evidence="7" type="ORF">GMPD_08940</name>
    <name evidence="8" type="ORF">M1B72_18735</name>
</gene>
<dbReference type="Proteomes" id="UP000568888">
    <property type="component" value="Unassembled WGS sequence"/>
</dbReference>
<evidence type="ECO:0000313" key="9">
    <source>
        <dbReference type="Proteomes" id="UP000568888"/>
    </source>
</evidence>
<evidence type="ECO:0000256" key="3">
    <source>
        <dbReference type="ARBA" id="ARBA00022692"/>
    </source>
</evidence>
<feature type="transmembrane region" description="Helical" evidence="6">
    <location>
        <begin position="15"/>
        <end position="37"/>
    </location>
</feature>
<proteinExistence type="predicted"/>
<evidence type="ECO:0000256" key="5">
    <source>
        <dbReference type="ARBA" id="ARBA00023136"/>
    </source>
</evidence>
<evidence type="ECO:0000256" key="2">
    <source>
        <dbReference type="ARBA" id="ARBA00022481"/>
    </source>
</evidence>
<name>A0A6V8MS72_9BACT</name>
<keyword evidence="2" id="KW-0488">Methylation</keyword>
<dbReference type="InterPro" id="IPR012902">
    <property type="entry name" value="N_methyl_site"/>
</dbReference>
<dbReference type="GO" id="GO:0015627">
    <property type="term" value="C:type II protein secretion system complex"/>
    <property type="evidence" value="ECO:0007669"/>
    <property type="project" value="InterPro"/>
</dbReference>
<dbReference type="NCBIfam" id="TIGR02532">
    <property type="entry name" value="IV_pilin_GFxxxE"/>
    <property type="match status" value="1"/>
</dbReference>
<dbReference type="GO" id="GO:0016020">
    <property type="term" value="C:membrane"/>
    <property type="evidence" value="ECO:0007669"/>
    <property type="project" value="UniProtKB-SubCell"/>
</dbReference>
<dbReference type="Proteomes" id="UP000831485">
    <property type="component" value="Chromosome"/>
</dbReference>
<dbReference type="GO" id="GO:0015628">
    <property type="term" value="P:protein secretion by the type II secretion system"/>
    <property type="evidence" value="ECO:0007669"/>
    <property type="project" value="InterPro"/>
</dbReference>
<comment type="subcellular location">
    <subcellularLocation>
        <location evidence="1">Membrane</location>
        <topology evidence="1">Single-pass membrane protein</topology>
    </subcellularLocation>
</comment>
<dbReference type="SUPFAM" id="SSF54523">
    <property type="entry name" value="Pili subunits"/>
    <property type="match status" value="1"/>
</dbReference>
<sequence>MVFKGKIPKCSGREAGFTLLELMVVIFIIALAAGIVLPRLPEPEGTRLKSSARNLASGLRFLNDQAIITKKVYRLHLHLGENTTRITELSPSGEELQPGDQFMGRRLIEEGIDIEDVNVPALGVVTEGEVIIPFGPGGVADGVTIHLKGGEKHYTVTANPSGGKVTVQDGYQEVTS</sequence>
<organism evidence="7 9">
    <name type="scientific">Geomonas paludis</name>
    <dbReference type="NCBI Taxonomy" id="2740185"/>
    <lineage>
        <taxon>Bacteria</taxon>
        <taxon>Pseudomonadati</taxon>
        <taxon>Thermodesulfobacteriota</taxon>
        <taxon>Desulfuromonadia</taxon>
        <taxon>Geobacterales</taxon>
        <taxon>Geobacteraceae</taxon>
        <taxon>Geomonas</taxon>
    </lineage>
</organism>
<protein>
    <submittedName>
        <fullName evidence="7">General secretion pathway protein GspH</fullName>
    </submittedName>
    <submittedName>
        <fullName evidence="8">Prepilin-type N-terminal cleavage/methylation domain-containing protein</fullName>
    </submittedName>
</protein>
<keyword evidence="5 6" id="KW-0472">Membrane</keyword>
<evidence type="ECO:0000313" key="8">
    <source>
        <dbReference type="EMBL" id="UPU35455.1"/>
    </source>
</evidence>
<reference evidence="9" key="1">
    <citation type="submission" date="2020-06" db="EMBL/GenBank/DDBJ databases">
        <title>Draft genomic sequecing of Geomonas sp. Red736.</title>
        <authorList>
            <person name="Itoh H."/>
            <person name="Xu Z.X."/>
            <person name="Ushijima N."/>
            <person name="Masuda Y."/>
            <person name="Shiratori Y."/>
            <person name="Senoo K."/>
        </authorList>
    </citation>
    <scope>NUCLEOTIDE SEQUENCE [LARGE SCALE GENOMIC DNA]</scope>
    <source>
        <strain evidence="9">Red736</strain>
    </source>
</reference>
<dbReference type="InterPro" id="IPR002416">
    <property type="entry name" value="T2SS_protein-GspH"/>
</dbReference>
<dbReference type="InterPro" id="IPR045584">
    <property type="entry name" value="Pilin-like"/>
</dbReference>
<dbReference type="EMBL" id="CP096574">
    <property type="protein sequence ID" value="UPU35455.1"/>
    <property type="molecule type" value="Genomic_DNA"/>
</dbReference>
<evidence type="ECO:0000256" key="4">
    <source>
        <dbReference type="ARBA" id="ARBA00022989"/>
    </source>
</evidence>
<keyword evidence="10" id="KW-1185">Reference proteome</keyword>
<dbReference type="PRINTS" id="PR00885">
    <property type="entry name" value="BCTERIALGSPH"/>
</dbReference>
<evidence type="ECO:0000256" key="1">
    <source>
        <dbReference type="ARBA" id="ARBA00004167"/>
    </source>
</evidence>
<reference evidence="8" key="3">
    <citation type="submission" date="2022-04" db="EMBL/GenBank/DDBJ databases">
        <authorList>
            <person name="Liu G."/>
        </authorList>
    </citation>
    <scope>NUCLEOTIDE SEQUENCE</scope>
    <source>
        <strain evidence="8">RG22</strain>
    </source>
</reference>
<reference evidence="7" key="2">
    <citation type="journal article" date="2021" name="Int. J. Syst. Evol. Microbiol.">
        <title>Geomonas silvestris sp. nov., Geomonas paludis sp. nov. and Geomonas limicola sp. nov., isolated from terrestrial environments, and emended description of the genus Geomonas.</title>
        <authorList>
            <person name="Itoh H."/>
            <person name="Xu Z."/>
            <person name="Masuda Y."/>
            <person name="Ushijima N."/>
            <person name="Hayakawa C."/>
            <person name="Shiratori Y."/>
            <person name="Senoo K."/>
        </authorList>
    </citation>
    <scope>NUCLEOTIDE SEQUENCE</scope>
    <source>
        <strain evidence="7">Red736</strain>
    </source>
</reference>
<keyword evidence="4 6" id="KW-1133">Transmembrane helix</keyword>
<evidence type="ECO:0000256" key="6">
    <source>
        <dbReference type="SAM" id="Phobius"/>
    </source>
</evidence>
<evidence type="ECO:0000313" key="10">
    <source>
        <dbReference type="Proteomes" id="UP000831485"/>
    </source>
</evidence>